<feature type="transmembrane region" description="Helical" evidence="2">
    <location>
        <begin position="608"/>
        <end position="625"/>
    </location>
</feature>
<dbReference type="GO" id="GO:0005886">
    <property type="term" value="C:plasma membrane"/>
    <property type="evidence" value="ECO:0007669"/>
    <property type="project" value="UniProtKB-SubCell"/>
</dbReference>
<feature type="transmembrane region" description="Helical" evidence="2">
    <location>
        <begin position="38"/>
        <end position="56"/>
    </location>
</feature>
<dbReference type="InterPro" id="IPR010656">
    <property type="entry name" value="DctM"/>
</dbReference>
<dbReference type="PANTHER" id="PTHR43849">
    <property type="entry name" value="BLL3936 PROTEIN"/>
    <property type="match status" value="1"/>
</dbReference>
<keyword evidence="2" id="KW-0472">Membrane</keyword>
<dbReference type="PANTHER" id="PTHR43849:SF2">
    <property type="entry name" value="BLL3936 PROTEIN"/>
    <property type="match status" value="1"/>
</dbReference>
<comment type="subcellular location">
    <subcellularLocation>
        <location evidence="1">Cell inner membrane</location>
        <topology evidence="1">Multi-pass membrane protein</topology>
    </subcellularLocation>
</comment>
<feature type="transmembrane region" description="Helical" evidence="2">
    <location>
        <begin position="526"/>
        <end position="543"/>
    </location>
</feature>
<dbReference type="SMART" id="SM00062">
    <property type="entry name" value="PBPb"/>
    <property type="match status" value="1"/>
</dbReference>
<feature type="transmembrane region" description="Helical" evidence="2">
    <location>
        <begin position="126"/>
        <end position="144"/>
    </location>
</feature>
<accession>A0A848EL09</accession>
<dbReference type="NCBIfam" id="TIGR02123">
    <property type="entry name" value="TRAP_fused"/>
    <property type="match status" value="1"/>
</dbReference>
<feature type="transmembrane region" description="Helical" evidence="2">
    <location>
        <begin position="583"/>
        <end position="602"/>
    </location>
</feature>
<dbReference type="Pfam" id="PF06808">
    <property type="entry name" value="DctM"/>
    <property type="match status" value="1"/>
</dbReference>
<feature type="transmembrane region" description="Helical" evidence="2">
    <location>
        <begin position="7"/>
        <end position="26"/>
    </location>
</feature>
<organism evidence="4 5">
    <name type="scientific">Neoroseomonas marina</name>
    <dbReference type="NCBI Taxonomy" id="1232220"/>
    <lineage>
        <taxon>Bacteria</taxon>
        <taxon>Pseudomonadati</taxon>
        <taxon>Pseudomonadota</taxon>
        <taxon>Alphaproteobacteria</taxon>
        <taxon>Acetobacterales</taxon>
        <taxon>Acetobacteraceae</taxon>
        <taxon>Neoroseomonas</taxon>
    </lineage>
</organism>
<feature type="transmembrane region" description="Helical" evidence="2">
    <location>
        <begin position="99"/>
        <end position="119"/>
    </location>
</feature>
<dbReference type="RefSeq" id="WP_170056251.1">
    <property type="nucleotide sequence ID" value="NZ_JABBKX010000011.1"/>
</dbReference>
<feature type="domain" description="Solute-binding protein family 3/N-terminal" evidence="3">
    <location>
        <begin position="669"/>
        <end position="898"/>
    </location>
</feature>
<dbReference type="CDD" id="cd13692">
    <property type="entry name" value="PBP2_BztA"/>
    <property type="match status" value="1"/>
</dbReference>
<evidence type="ECO:0000313" key="5">
    <source>
        <dbReference type="Proteomes" id="UP000548582"/>
    </source>
</evidence>
<reference evidence="4 5" key="1">
    <citation type="submission" date="2020-03" db="EMBL/GenBank/DDBJ databases">
        <authorList>
            <person name="Sun Q."/>
        </authorList>
    </citation>
    <scope>NUCLEOTIDE SEQUENCE [LARGE SCALE GENOMIC DNA]</scope>
    <source>
        <strain evidence="4 5">JC162</strain>
    </source>
</reference>
<feature type="transmembrane region" description="Helical" evidence="2">
    <location>
        <begin position="296"/>
        <end position="317"/>
    </location>
</feature>
<keyword evidence="1" id="KW-0997">Cell inner membrane</keyword>
<keyword evidence="5" id="KW-1185">Reference proteome</keyword>
<dbReference type="AlphaFoldDB" id="A0A848EL09"/>
<feature type="transmembrane region" description="Helical" evidence="2">
    <location>
        <begin position="258"/>
        <end position="284"/>
    </location>
</feature>
<feature type="transmembrane region" description="Helical" evidence="2">
    <location>
        <begin position="171"/>
        <end position="192"/>
    </location>
</feature>
<feature type="transmembrane region" description="Helical" evidence="2">
    <location>
        <begin position="400"/>
        <end position="430"/>
    </location>
</feature>
<feature type="transmembrane region" description="Helical" evidence="2">
    <location>
        <begin position="338"/>
        <end position="356"/>
    </location>
</feature>
<feature type="transmembrane region" description="Helical" evidence="2">
    <location>
        <begin position="436"/>
        <end position="454"/>
    </location>
</feature>
<dbReference type="Gene3D" id="3.40.190.10">
    <property type="entry name" value="Periplasmic binding protein-like II"/>
    <property type="match status" value="2"/>
</dbReference>
<feature type="transmembrane region" description="Helical" evidence="2">
    <location>
        <begin position="490"/>
        <end position="514"/>
    </location>
</feature>
<evidence type="ECO:0000256" key="1">
    <source>
        <dbReference type="RuleBase" id="RU369079"/>
    </source>
</evidence>
<comment type="function">
    <text evidence="1">Part of the tripartite ATP-independent periplasmic (TRAP) transport system.</text>
</comment>
<protein>
    <submittedName>
        <fullName evidence="4">TRAP transporter fused permease subunit</fullName>
    </submittedName>
</protein>
<evidence type="ECO:0000313" key="4">
    <source>
        <dbReference type="EMBL" id="NMJ44063.1"/>
    </source>
</evidence>
<dbReference type="Proteomes" id="UP000548582">
    <property type="component" value="Unassembled WGS sequence"/>
</dbReference>
<dbReference type="SUPFAM" id="SSF53850">
    <property type="entry name" value="Periplasmic binding protein-like II"/>
    <property type="match status" value="1"/>
</dbReference>
<name>A0A848EL09_9PROT</name>
<feature type="transmembrane region" description="Helical" evidence="2">
    <location>
        <begin position="68"/>
        <end position="87"/>
    </location>
</feature>
<sequence length="974" mass="103484">MRELPFWLRTAIFGWLAFWAAVHLYWGGFGFPEPITIRSLHLLVFTPPLFLLYPAFENRSPGSRPSVFDWLWAAASAAPHLWVFIYADAVNDRMEYVDPFTPLMMALAITCMVTMLEAIRRAVEPGLAWMTAGCLLYMFVGHQLPGVLNTRVFTTAEIMEAAWLVPTAGGVYGPLTGIVATTIAVFILFGSFMQGSGTGRLFANFGAAVAGRYTGGPAKVAVVSSGLFGTMSGSSVSNVITTGAMTIPLMVRIGYKPAVAAGIESAASVGGALMPPVMGAAAFVMAEITNIPYGDILVAAAIGAVLYYFAILAAVHFEAKKIGIEPMAVKDIPAWREVLADVHLVLPIGLLVYLMMERWSGNYSAFCASLAMVAVSLLRKRTRMGWRQVVEALTNAGLTMAPLAVAIAASGVVVSVLTATGMVVAFGGIIKEFSGGNFGLLAVMLCLTVLVLGLGIPTTPSYIIAAAIGVPQLLELGRPLGIDLLQANLFIFYFAVIADATPPVAASAFAAAAIAKASPTIASIHASRFGIAGFTVGFAFLYDPGIMLRGGLLEILSATSIQVIALVMITSAYAGYLLRPMGWPVRTAFAAVGLFAAFGHVAPDTLRLAVSAATLGGVGLAQFLFTRKDAMMRISALLLGLVITTPLLAQTVAPQQAGPTLSGVRSRGVLNCGISTGDPAWSQPDNQGVWQGLDADLCRAVAAAVLGDPSKVAWHPLTGQTRFPALAGGQIEMLARTTTWTFLRDAVNGLNFAAPYFMDGQGFLVKADSGIEHANQLDGASICLVSASTHELNLQDWARSINIRFQPVVFADKDEARRAYESGRCDAYTGDSSQLASVRAGFPEPSRHRVLPERISKEPYAVAVRHGDDQWFDIVRFVVLGLIEAEELGVTRENAARLATESDRPAVQRLLGRSGDLGPTVGLDRAWLLNAISAVGNYGEMYDRHLGANSPVQLPRGPNALWNAGGLLWSPPIR</sequence>
<dbReference type="Pfam" id="PF00497">
    <property type="entry name" value="SBP_bac_3"/>
    <property type="match status" value="1"/>
</dbReference>
<dbReference type="GO" id="GO:0022857">
    <property type="term" value="F:transmembrane transporter activity"/>
    <property type="evidence" value="ECO:0007669"/>
    <property type="project" value="UniProtKB-UniRule"/>
</dbReference>
<evidence type="ECO:0000259" key="3">
    <source>
        <dbReference type="SMART" id="SM00062"/>
    </source>
</evidence>
<dbReference type="InterPro" id="IPR001638">
    <property type="entry name" value="Solute-binding_3/MltF_N"/>
</dbReference>
<evidence type="ECO:0000256" key="2">
    <source>
        <dbReference type="SAM" id="Phobius"/>
    </source>
</evidence>
<feature type="transmembrane region" description="Helical" evidence="2">
    <location>
        <begin position="555"/>
        <end position="576"/>
    </location>
</feature>
<proteinExistence type="predicted"/>
<keyword evidence="2" id="KW-0812">Transmembrane</keyword>
<keyword evidence="1" id="KW-0813">Transport</keyword>
<feature type="transmembrane region" description="Helical" evidence="2">
    <location>
        <begin position="362"/>
        <end position="379"/>
    </location>
</feature>
<keyword evidence="2" id="KW-1133">Transmembrane helix</keyword>
<keyword evidence="1" id="KW-1003">Cell membrane</keyword>
<comment type="caution">
    <text evidence="4">The sequence shown here is derived from an EMBL/GenBank/DDBJ whole genome shotgun (WGS) entry which is preliminary data.</text>
</comment>
<dbReference type="InterPro" id="IPR011853">
    <property type="entry name" value="TRAP_DctM-Dct_fused"/>
</dbReference>
<feature type="transmembrane region" description="Helical" evidence="2">
    <location>
        <begin position="634"/>
        <end position="653"/>
    </location>
</feature>
<gene>
    <name evidence="4" type="ORF">GWK16_22635</name>
</gene>
<dbReference type="EMBL" id="JABBKX010000011">
    <property type="protein sequence ID" value="NMJ44063.1"/>
    <property type="molecule type" value="Genomic_DNA"/>
</dbReference>